<evidence type="ECO:0000313" key="2">
    <source>
        <dbReference type="EMBL" id="MCP3428872.1"/>
    </source>
</evidence>
<sequence>MDKTHSAKRFTFSSFWYRWHKRFMLLVGWQFFVWALTGLYMVSINIHVIHGETYLPKPSNLDLTQFTYPINTLHTRYPDAVAISAEFLRGEQVFKVKHSINPYAATLVSASTGETLPKLTATQIKEIAVTLSTDPIREIRFLDKAPKEVSSRYTNVYQVTFDRFDDLTLYMHESTGEVVTVRHLWWRIFDVFWRLHIMDYDDGENIHNILLKFVAVVGFIAVGMGLGTLYFRLRKQQWLRLKVHKGKIQKIKQARLKHWQKIHKMSACVVGVQMMIWLGSGIYLSFIPLAIKDYPNLPNNLYRSNSINTSYLANTDATSPQTLAALSTTLLFGVDTEFKKVTWQPATNFQETLIQWHSTATKHPYQKNDITLTDSAGMPISWSKADLENRWYTLTSDPDFTGITFHEEGKDVLRGEENSIWEITFKTYSAIYRAHSGERIRVLDEYWDWHDLMLKLHFMDYPNNGSFNSIWNIILALSALILSITGLRFSIRKWAKSISQNAYIPR</sequence>
<feature type="transmembrane region" description="Helical" evidence="1">
    <location>
        <begin position="23"/>
        <end position="42"/>
    </location>
</feature>
<comment type="caution">
    <text evidence="2">The sequence shown here is derived from an EMBL/GenBank/DDBJ whole genome shotgun (WGS) entry which is preliminary data.</text>
</comment>
<evidence type="ECO:0000313" key="3">
    <source>
        <dbReference type="Proteomes" id="UP001165413"/>
    </source>
</evidence>
<proteinExistence type="predicted"/>
<dbReference type="Pfam" id="PF03929">
    <property type="entry name" value="PepSY_TM"/>
    <property type="match status" value="1"/>
</dbReference>
<keyword evidence="1" id="KW-0472">Membrane</keyword>
<dbReference type="InterPro" id="IPR005625">
    <property type="entry name" value="PepSY-ass_TM"/>
</dbReference>
<dbReference type="EMBL" id="JANATA010000012">
    <property type="protein sequence ID" value="MCP3428872.1"/>
    <property type="molecule type" value="Genomic_DNA"/>
</dbReference>
<reference evidence="2" key="1">
    <citation type="submission" date="2022-07" db="EMBL/GenBank/DDBJ databases">
        <title>Characterization of the Novel Bacterium Alteromonas immobilis LMIT006 and Alteromonas gregis LMIT007.</title>
        <authorList>
            <person name="Lin X."/>
        </authorList>
    </citation>
    <scope>NUCLEOTIDE SEQUENCE</scope>
    <source>
        <strain evidence="2">LMIT007</strain>
    </source>
</reference>
<gene>
    <name evidence="2" type="ORF">NLF92_07920</name>
</gene>
<keyword evidence="3" id="KW-1185">Reference proteome</keyword>
<keyword evidence="1" id="KW-0812">Transmembrane</keyword>
<name>A0AA42BMQ0_9ALTE</name>
<keyword evidence="1" id="KW-1133">Transmembrane helix</keyword>
<dbReference type="RefSeq" id="WP_254100579.1">
    <property type="nucleotide sequence ID" value="NZ_JANATA010000012.1"/>
</dbReference>
<feature type="transmembrane region" description="Helical" evidence="1">
    <location>
        <begin position="469"/>
        <end position="491"/>
    </location>
</feature>
<feature type="transmembrane region" description="Helical" evidence="1">
    <location>
        <begin position="265"/>
        <end position="291"/>
    </location>
</feature>
<dbReference type="Proteomes" id="UP001165413">
    <property type="component" value="Unassembled WGS sequence"/>
</dbReference>
<organism evidence="2 3">
    <name type="scientific">Opacimonas viscosa</name>
    <dbReference type="NCBI Taxonomy" id="2961944"/>
    <lineage>
        <taxon>Bacteria</taxon>
        <taxon>Pseudomonadati</taxon>
        <taxon>Pseudomonadota</taxon>
        <taxon>Gammaproteobacteria</taxon>
        <taxon>Alteromonadales</taxon>
        <taxon>Alteromonadaceae</taxon>
        <taxon>Opacimonas</taxon>
    </lineage>
</organism>
<protein>
    <submittedName>
        <fullName evidence="2">G-protein coupled receptor</fullName>
    </submittedName>
</protein>
<dbReference type="AlphaFoldDB" id="A0AA42BMQ0"/>
<feature type="transmembrane region" description="Helical" evidence="1">
    <location>
        <begin position="209"/>
        <end position="231"/>
    </location>
</feature>
<keyword evidence="2" id="KW-0675">Receptor</keyword>
<evidence type="ECO:0000256" key="1">
    <source>
        <dbReference type="SAM" id="Phobius"/>
    </source>
</evidence>
<accession>A0AA42BMQ0</accession>